<dbReference type="EMBL" id="CP072931">
    <property type="protein sequence ID" value="QTZ95714.1"/>
    <property type="molecule type" value="Genomic_DNA"/>
</dbReference>
<dbReference type="InterPro" id="IPR001646">
    <property type="entry name" value="5peptide_repeat"/>
</dbReference>
<reference evidence="2" key="1">
    <citation type="journal article" date="2012" name="J. Bacteriol.">
        <title>Genome Sequence of Streptomyces auratus Strain AGR0001, a Phoslactomycin-Producing Actinomycete.</title>
        <authorList>
            <person name="Han X."/>
            <person name="Li M."/>
            <person name="Ding Z."/>
            <person name="Zhao J."/>
            <person name="Ji K."/>
            <person name="Wen M."/>
            <person name="Lu T."/>
        </authorList>
    </citation>
    <scope>NUCLEOTIDE SEQUENCE</scope>
    <source>
        <strain evidence="2">AGR0001</strain>
    </source>
</reference>
<gene>
    <name evidence="2" type="ORF">SU9_033195</name>
</gene>
<dbReference type="KEGG" id="sauh:SU9_033195"/>
<reference evidence="2" key="2">
    <citation type="submission" date="2021-04" db="EMBL/GenBank/DDBJ databases">
        <authorList>
            <person name="Wen M.-L."/>
            <person name="Han X.-L."/>
            <person name="Xiong J."/>
        </authorList>
    </citation>
    <scope>NUCLEOTIDE SEQUENCE</scope>
    <source>
        <strain evidence="2">AGR0001</strain>
    </source>
</reference>
<sequence length="561" mass="60401">METTSPEWNHCGTGATDADPVGCRGVRAGGRARCLAHLAAGARAVYLARLAAGADVDCRGVTFDEGLLAAVLAGVTGEDGYPVFGAGLFEQARFADGASFARAEFRGPASFQGAGFEGSADFGSVRFRHGAWFKGARFAGPAEFGGAHISDDAGFADTWFGGTAWFGGVRIEGRLWLERARFTGDAVFLRGVFGADWVGPVTCDGTLSLSEAEFRSPLRLALAASRVDARAARCEGPVALSVRYAAIDLTGAVLLHPCRISTDLVTELRPPAAARADGADPTASIVSLRGVDAAMLTVADVDLRGCHFAGAHHLDQLGLEGNWRLGASPRGLRWHRGVPRSWTRRLVLEEERQWRALPGRGATARQGWGAAPDNPDTVPGLATLTSLYRQLRKAREDALDQPGAADFYYGEMEMRRHSHTWRRAERWLLQAYWLLAGYGLRASRALGWLACAVAGTVVLMMGLGLPDTEPQQQVRRVQGGGSIRMVMDRAEPHLTLPVGERFTGERFEKSLRVVLNSVLFRSSGQDLTLWGTYTEMVSRLTEPVLLGLAALAVRGRVKRGS</sequence>
<organism evidence="2 3">
    <name type="scientific">Streptomyces auratus AGR0001</name>
    <dbReference type="NCBI Taxonomy" id="1160718"/>
    <lineage>
        <taxon>Bacteria</taxon>
        <taxon>Bacillati</taxon>
        <taxon>Actinomycetota</taxon>
        <taxon>Actinomycetes</taxon>
        <taxon>Kitasatosporales</taxon>
        <taxon>Streptomycetaceae</taxon>
        <taxon>Streptomyces</taxon>
    </lineage>
</organism>
<protein>
    <submittedName>
        <fullName evidence="2">Pentapeptide repeat-containing protein</fullName>
    </submittedName>
</protein>
<accession>A0A8B1NQG6</accession>
<keyword evidence="1" id="KW-1133">Transmembrane helix</keyword>
<keyword evidence="1" id="KW-0472">Membrane</keyword>
<feature type="transmembrane region" description="Helical" evidence="1">
    <location>
        <begin position="446"/>
        <end position="466"/>
    </location>
</feature>
<dbReference type="AlphaFoldDB" id="A0A8B1NQG6"/>
<keyword evidence="1" id="KW-0812">Transmembrane</keyword>
<dbReference type="Pfam" id="PF13576">
    <property type="entry name" value="Pentapeptide_3"/>
    <property type="match status" value="1"/>
</dbReference>
<dbReference type="Gene3D" id="2.160.20.80">
    <property type="entry name" value="E3 ubiquitin-protein ligase SopA"/>
    <property type="match status" value="1"/>
</dbReference>
<proteinExistence type="predicted"/>
<name>A0A8B1NQG6_9ACTN</name>
<keyword evidence="3" id="KW-1185">Reference proteome</keyword>
<evidence type="ECO:0000313" key="3">
    <source>
        <dbReference type="Proteomes" id="UP000009036"/>
    </source>
</evidence>
<dbReference type="Proteomes" id="UP000009036">
    <property type="component" value="Chromosome"/>
</dbReference>
<evidence type="ECO:0000256" key="1">
    <source>
        <dbReference type="SAM" id="Phobius"/>
    </source>
</evidence>
<evidence type="ECO:0000313" key="2">
    <source>
        <dbReference type="EMBL" id="QTZ95714.1"/>
    </source>
</evidence>